<sequence length="283" mass="31290">MEEGKGRVCVTGATGFVASSIIKTLLEDGYSVNATVRFHPENKKDLDFLSNLPAASQKLQIFNADLSSPESFSAAIEGCVGDFHVATPVDLEVREPKEVVTKRSIDGAMGILRASLNSNTVKRLALTEKAVLEFGEENGLDVVTVVLPCVVGPFICPKLPHSVALTLAFLFGDNYQHGLLFRTPLVHVDDVTNAYIFLLEHPNLKGRYNVSSSVVTIEEIRQLLSVKYPEYQIPNIELLKEVEGYKLPNLSSKKLIDAEFEFKYGIKEMFDDAIECCKEKCCL</sequence>
<dbReference type="EMBL" id="CM039426">
    <property type="protein sequence ID" value="KAI4356799.1"/>
    <property type="molecule type" value="Genomic_DNA"/>
</dbReference>
<evidence type="ECO:0000313" key="2">
    <source>
        <dbReference type="Proteomes" id="UP000828941"/>
    </source>
</evidence>
<proteinExistence type="predicted"/>
<gene>
    <name evidence="1" type="ORF">L6164_000788</name>
</gene>
<comment type="caution">
    <text evidence="1">The sequence shown here is derived from an EMBL/GenBank/DDBJ whole genome shotgun (WGS) entry which is preliminary data.</text>
</comment>
<accession>A0ACB9Q8Y0</accession>
<organism evidence="1 2">
    <name type="scientific">Bauhinia variegata</name>
    <name type="common">Purple orchid tree</name>
    <name type="synonym">Phanera variegata</name>
    <dbReference type="NCBI Taxonomy" id="167791"/>
    <lineage>
        <taxon>Eukaryota</taxon>
        <taxon>Viridiplantae</taxon>
        <taxon>Streptophyta</taxon>
        <taxon>Embryophyta</taxon>
        <taxon>Tracheophyta</taxon>
        <taxon>Spermatophyta</taxon>
        <taxon>Magnoliopsida</taxon>
        <taxon>eudicotyledons</taxon>
        <taxon>Gunneridae</taxon>
        <taxon>Pentapetalae</taxon>
        <taxon>rosids</taxon>
        <taxon>fabids</taxon>
        <taxon>Fabales</taxon>
        <taxon>Fabaceae</taxon>
        <taxon>Cercidoideae</taxon>
        <taxon>Cercideae</taxon>
        <taxon>Bauhiniinae</taxon>
        <taxon>Bauhinia</taxon>
    </lineage>
</organism>
<evidence type="ECO:0000313" key="1">
    <source>
        <dbReference type="EMBL" id="KAI4356799.1"/>
    </source>
</evidence>
<keyword evidence="2" id="KW-1185">Reference proteome</keyword>
<reference evidence="1 2" key="1">
    <citation type="journal article" date="2022" name="DNA Res.">
        <title>Chromosomal-level genome assembly of the orchid tree Bauhinia variegata (Leguminosae; Cercidoideae) supports the allotetraploid origin hypothesis of Bauhinia.</title>
        <authorList>
            <person name="Zhong Y."/>
            <person name="Chen Y."/>
            <person name="Zheng D."/>
            <person name="Pang J."/>
            <person name="Liu Y."/>
            <person name="Luo S."/>
            <person name="Meng S."/>
            <person name="Qian L."/>
            <person name="Wei D."/>
            <person name="Dai S."/>
            <person name="Zhou R."/>
        </authorList>
    </citation>
    <scope>NUCLEOTIDE SEQUENCE [LARGE SCALE GENOMIC DNA]</scope>
    <source>
        <strain evidence="1">BV-YZ2020</strain>
    </source>
</reference>
<protein>
    <submittedName>
        <fullName evidence="1">Uncharacterized protein</fullName>
    </submittedName>
</protein>
<dbReference type="Proteomes" id="UP000828941">
    <property type="component" value="Chromosome 1"/>
</dbReference>
<name>A0ACB9Q8Y0_BAUVA</name>